<organism evidence="4 5">
    <name type="scientific">Aplysia californica</name>
    <name type="common">California sea hare</name>
    <dbReference type="NCBI Taxonomy" id="6500"/>
    <lineage>
        <taxon>Eukaryota</taxon>
        <taxon>Metazoa</taxon>
        <taxon>Spiralia</taxon>
        <taxon>Lophotrochozoa</taxon>
        <taxon>Mollusca</taxon>
        <taxon>Gastropoda</taxon>
        <taxon>Heterobranchia</taxon>
        <taxon>Euthyneura</taxon>
        <taxon>Tectipleura</taxon>
        <taxon>Aplysiida</taxon>
        <taxon>Aplysioidea</taxon>
        <taxon>Aplysiidae</taxon>
        <taxon>Aplysia</taxon>
    </lineage>
</organism>
<dbReference type="Pfam" id="PF03489">
    <property type="entry name" value="SapB_2"/>
    <property type="match status" value="3"/>
</dbReference>
<dbReference type="SMART" id="SM00741">
    <property type="entry name" value="SapB"/>
    <property type="match status" value="3"/>
</dbReference>
<protein>
    <submittedName>
        <fullName evidence="5">Prosaposin</fullName>
    </submittedName>
</protein>
<dbReference type="Gene3D" id="1.10.225.10">
    <property type="entry name" value="Saposin-like"/>
    <property type="match status" value="4"/>
</dbReference>
<dbReference type="PANTHER" id="PTHR11480">
    <property type="entry name" value="SAPOSIN-RELATED"/>
    <property type="match status" value="1"/>
</dbReference>
<keyword evidence="1" id="KW-1015">Disulfide bond</keyword>
<feature type="non-terminal residue" evidence="5">
    <location>
        <position position="1"/>
    </location>
</feature>
<keyword evidence="2" id="KW-0325">Glycoprotein</keyword>
<evidence type="ECO:0000256" key="2">
    <source>
        <dbReference type="ARBA" id="ARBA00023180"/>
    </source>
</evidence>
<feature type="domain" description="Saposin B-type" evidence="3">
    <location>
        <begin position="180"/>
        <end position="260"/>
    </location>
</feature>
<name>A0ABM0KBH0_APLCA</name>
<evidence type="ECO:0000259" key="3">
    <source>
        <dbReference type="PROSITE" id="PS50015"/>
    </source>
</evidence>
<feature type="non-terminal residue" evidence="5">
    <location>
        <position position="308"/>
    </location>
</feature>
<dbReference type="InterPro" id="IPR008138">
    <property type="entry name" value="SapB_2"/>
</dbReference>
<sequence>SKPVKAGPYCALCELVMTQLDQMLQQNSTVQEIESALEQVCNFLPATMRQECDDFVKQYTPTLVQLLLQVSPDKACSYLGLCTSNKVSKPVKAGPYCALCELVMTQLDKMLQQNSTVPEIEAALVQVCNFLPATVRQECDDFVLQYTPTLVQLLLQVSPDKACSYLGLCTSNKVSKPVKAGPYCALCELVMTQLDKMLQQNSTVQEIESALEQVCNFLPATVRQECDDFVKQYTPTLVQLLLQVSPDKACSYLGLCTSNKVSKPVKAGPYCALCELVMTQLDKMLQQNSTVQEIESALEQVCNFLPAT</sequence>
<accession>A0ABM0KBH0</accession>
<evidence type="ECO:0000256" key="1">
    <source>
        <dbReference type="ARBA" id="ARBA00023157"/>
    </source>
</evidence>
<dbReference type="PROSITE" id="PS50015">
    <property type="entry name" value="SAP_B"/>
    <property type="match status" value="4"/>
</dbReference>
<evidence type="ECO:0000313" key="4">
    <source>
        <dbReference type="Proteomes" id="UP000694888"/>
    </source>
</evidence>
<dbReference type="InterPro" id="IPR008139">
    <property type="entry name" value="SaposinB_dom"/>
</dbReference>
<keyword evidence="4" id="KW-1185">Reference proteome</keyword>
<dbReference type="GeneID" id="101856867"/>
<dbReference type="Proteomes" id="UP000694888">
    <property type="component" value="Unplaced"/>
</dbReference>
<proteinExistence type="predicted"/>
<reference evidence="5" key="1">
    <citation type="submission" date="2025-08" db="UniProtKB">
        <authorList>
            <consortium name="RefSeq"/>
        </authorList>
    </citation>
    <scope>IDENTIFICATION</scope>
</reference>
<dbReference type="InterPro" id="IPR051428">
    <property type="entry name" value="Sphingo_Act-Surfact_Prot"/>
</dbReference>
<dbReference type="InterPro" id="IPR007856">
    <property type="entry name" value="SapB_1"/>
</dbReference>
<gene>
    <name evidence="5" type="primary">LOC101856867</name>
</gene>
<dbReference type="PANTHER" id="PTHR11480:SF3">
    <property type="entry name" value="BCDNA.GH08312"/>
    <property type="match status" value="1"/>
</dbReference>
<feature type="domain" description="Saposin B-type" evidence="3">
    <location>
        <begin position="267"/>
        <end position="308"/>
    </location>
</feature>
<dbReference type="RefSeq" id="XP_005113565.1">
    <property type="nucleotide sequence ID" value="XM_005113508.1"/>
</dbReference>
<evidence type="ECO:0000313" key="5">
    <source>
        <dbReference type="RefSeq" id="XP_005113565.1"/>
    </source>
</evidence>
<dbReference type="PRINTS" id="PR01797">
    <property type="entry name" value="SAPOSIN"/>
</dbReference>
<feature type="domain" description="Saposin B-type" evidence="3">
    <location>
        <begin position="6"/>
        <end position="86"/>
    </location>
</feature>
<dbReference type="InterPro" id="IPR011001">
    <property type="entry name" value="Saposin-like"/>
</dbReference>
<dbReference type="Pfam" id="PF05184">
    <property type="entry name" value="SapB_1"/>
    <property type="match status" value="4"/>
</dbReference>
<feature type="domain" description="Saposin B-type" evidence="3">
    <location>
        <begin position="93"/>
        <end position="173"/>
    </location>
</feature>
<dbReference type="InterPro" id="IPR008373">
    <property type="entry name" value="Saposin"/>
</dbReference>
<dbReference type="SUPFAM" id="SSF47862">
    <property type="entry name" value="Saposin"/>
    <property type="match status" value="4"/>
</dbReference>